<dbReference type="GO" id="GO:0003677">
    <property type="term" value="F:DNA binding"/>
    <property type="evidence" value="ECO:0007669"/>
    <property type="project" value="InterPro"/>
</dbReference>
<dbReference type="OrthoDB" id="574441at2"/>
<feature type="domain" description="HTH cro/C1-type" evidence="1">
    <location>
        <begin position="17"/>
        <end position="78"/>
    </location>
</feature>
<evidence type="ECO:0000313" key="2">
    <source>
        <dbReference type="EMBL" id="CDL91709.1"/>
    </source>
</evidence>
<proteinExistence type="predicted"/>
<dbReference type="Gene3D" id="1.10.260.40">
    <property type="entry name" value="lambda repressor-like DNA-binding domains"/>
    <property type="match status" value="1"/>
</dbReference>
<dbReference type="RefSeq" id="WP_017895236.1">
    <property type="nucleotide sequence ID" value="NZ_CBXI010000031.1"/>
</dbReference>
<evidence type="ECO:0000313" key="3">
    <source>
        <dbReference type="Proteomes" id="UP000019482"/>
    </source>
</evidence>
<dbReference type="CDD" id="cd00093">
    <property type="entry name" value="HTH_XRE"/>
    <property type="match status" value="1"/>
</dbReference>
<evidence type="ECO:0000259" key="1">
    <source>
        <dbReference type="PROSITE" id="PS50943"/>
    </source>
</evidence>
<dbReference type="PROSITE" id="PS50943">
    <property type="entry name" value="HTH_CROC1"/>
    <property type="match status" value="1"/>
</dbReference>
<protein>
    <submittedName>
        <fullName evidence="2">Transcriptional regulator, XRE family</fullName>
    </submittedName>
</protein>
<dbReference type="InterPro" id="IPR010982">
    <property type="entry name" value="Lambda_DNA-bd_dom_sf"/>
</dbReference>
<name>W6N8F8_CLOTY</name>
<dbReference type="GeneID" id="29418354"/>
<keyword evidence="3" id="KW-1185">Reference proteome</keyword>
<dbReference type="EMBL" id="CBXI010000031">
    <property type="protein sequence ID" value="CDL91709.1"/>
    <property type="molecule type" value="Genomic_DNA"/>
</dbReference>
<dbReference type="AlphaFoldDB" id="W6N8F8"/>
<dbReference type="InterPro" id="IPR001387">
    <property type="entry name" value="Cro/C1-type_HTH"/>
</dbReference>
<dbReference type="SUPFAM" id="SSF47413">
    <property type="entry name" value="lambda repressor-like DNA-binding domains"/>
    <property type="match status" value="1"/>
</dbReference>
<sequence>MKIYWYDGNKNIVGLRVKQARLSHNPPLTQDNLSAKLELMNIKLDRISISRIESGNRFVADYEIVGISRALNISLNWLLLGEN</sequence>
<accession>W6N8F8</accession>
<reference evidence="2 3" key="1">
    <citation type="journal article" date="2015" name="Genome Announc.">
        <title>Draft Genome Sequence of Clostridium tyrobutyricum Strain DIVETGP, Isolated from Cow's Milk for Grana Padano Production.</title>
        <authorList>
            <person name="Soggiu A."/>
            <person name="Piras C."/>
            <person name="Gaiarsa S."/>
            <person name="Sassera D."/>
            <person name="Roncada P."/>
            <person name="Bendixen E."/>
            <person name="Brasca M."/>
            <person name="Bonizzi L."/>
        </authorList>
    </citation>
    <scope>NUCLEOTIDE SEQUENCE [LARGE SCALE GENOMIC DNA]</scope>
    <source>
        <strain evidence="2 3">DIVETGP</strain>
    </source>
</reference>
<organism evidence="2 3">
    <name type="scientific">Clostridium tyrobutyricum DIVETGP</name>
    <dbReference type="NCBI Taxonomy" id="1408889"/>
    <lineage>
        <taxon>Bacteria</taxon>
        <taxon>Bacillati</taxon>
        <taxon>Bacillota</taxon>
        <taxon>Clostridia</taxon>
        <taxon>Eubacteriales</taxon>
        <taxon>Clostridiaceae</taxon>
        <taxon>Clostridium</taxon>
    </lineage>
</organism>
<gene>
    <name evidence="2" type="ORF">CTDIVETGP_1779</name>
</gene>
<dbReference type="Proteomes" id="UP000019482">
    <property type="component" value="Unassembled WGS sequence"/>
</dbReference>
<comment type="caution">
    <text evidence="2">The sequence shown here is derived from an EMBL/GenBank/DDBJ whole genome shotgun (WGS) entry which is preliminary data.</text>
</comment>